<dbReference type="PANTHER" id="PTHR30537:SF5">
    <property type="entry name" value="HTH-TYPE TRANSCRIPTIONAL ACTIVATOR TTDR-RELATED"/>
    <property type="match status" value="1"/>
</dbReference>
<accession>A0ABZ1E3T9</accession>
<evidence type="ECO:0000256" key="4">
    <source>
        <dbReference type="ARBA" id="ARBA00023163"/>
    </source>
</evidence>
<dbReference type="SUPFAM" id="SSF53850">
    <property type="entry name" value="Periplasmic binding protein-like II"/>
    <property type="match status" value="1"/>
</dbReference>
<geneLocation type="plasmid" evidence="6 7">
    <name>unnamed2</name>
</geneLocation>
<evidence type="ECO:0000313" key="6">
    <source>
        <dbReference type="EMBL" id="WRY35702.1"/>
    </source>
</evidence>
<name>A0ABZ1E3T9_9RHOB</name>
<reference evidence="6 7" key="1">
    <citation type="submission" date="2023-09" db="EMBL/GenBank/DDBJ databases">
        <title>Thioclava shenzhenensis sp. nov., a multidrug resistant bacteria-antagonizing species isolated from coastal seawater.</title>
        <authorList>
            <person name="Long M."/>
        </authorList>
    </citation>
    <scope>NUCLEOTIDE SEQUENCE [LARGE SCALE GENOMIC DNA]</scope>
    <source>
        <strain evidence="6 7">FTW29</strain>
        <plasmid evidence="6 7">unnamed2</plasmid>
    </source>
</reference>
<evidence type="ECO:0000259" key="5">
    <source>
        <dbReference type="PROSITE" id="PS50931"/>
    </source>
</evidence>
<dbReference type="PANTHER" id="PTHR30537">
    <property type="entry name" value="HTH-TYPE TRANSCRIPTIONAL REGULATOR"/>
    <property type="match status" value="1"/>
</dbReference>
<dbReference type="RefSeq" id="WP_330629442.1">
    <property type="nucleotide sequence ID" value="NZ_CP135445.1"/>
</dbReference>
<keyword evidence="2" id="KW-0805">Transcription regulation</keyword>
<dbReference type="Gene3D" id="3.40.190.290">
    <property type="match status" value="1"/>
</dbReference>
<feature type="domain" description="HTH lysR-type" evidence="5">
    <location>
        <begin position="1"/>
        <end position="60"/>
    </location>
</feature>
<dbReference type="EMBL" id="CP135445">
    <property type="protein sequence ID" value="WRY35702.1"/>
    <property type="molecule type" value="Genomic_DNA"/>
</dbReference>
<dbReference type="InterPro" id="IPR000847">
    <property type="entry name" value="LysR_HTH_N"/>
</dbReference>
<keyword evidence="7" id="KW-1185">Reference proteome</keyword>
<keyword evidence="3" id="KW-0238">DNA-binding</keyword>
<dbReference type="Pfam" id="PF03466">
    <property type="entry name" value="LysR_substrate"/>
    <property type="match status" value="1"/>
</dbReference>
<evidence type="ECO:0000313" key="7">
    <source>
        <dbReference type="Proteomes" id="UP001623290"/>
    </source>
</evidence>
<gene>
    <name evidence="6" type="ORF">RPE78_17790</name>
</gene>
<comment type="similarity">
    <text evidence="1">Belongs to the LysR transcriptional regulatory family.</text>
</comment>
<dbReference type="InterPro" id="IPR036388">
    <property type="entry name" value="WH-like_DNA-bd_sf"/>
</dbReference>
<organism evidence="6 7">
    <name type="scientific">Thioclava litoralis</name>
    <dbReference type="NCBI Taxonomy" id="3076557"/>
    <lineage>
        <taxon>Bacteria</taxon>
        <taxon>Pseudomonadati</taxon>
        <taxon>Pseudomonadota</taxon>
        <taxon>Alphaproteobacteria</taxon>
        <taxon>Rhodobacterales</taxon>
        <taxon>Paracoccaceae</taxon>
        <taxon>Thioclava</taxon>
    </lineage>
</organism>
<sequence>MANNLDDLGVFVAVVKAKGFRRAARQLGLSPATVSETISRLEARLELRLLTRTTRAVTPTEAGEALARRVAPLLAEMEDSLHAARSQSGALHGRLVLNVPGAVMVDILPPLVEAFCALYPQVEIEIMVDDRMVDAVAAGCDAGIRYGEALAQDMIAVPIGPRRQQAALAAAPAYLAREGCPAHPRDLLHHACLRARFSSGALVPWTFEKEGEEIRLDPKARLIIGTGGSAALIGHAVAGLGVCLTFRNWLEPHFKAGHLVPVLPDWWEEFEGPYLYFYGRRPPAALRAFVDFLRAQPQVAGP</sequence>
<dbReference type="InterPro" id="IPR058163">
    <property type="entry name" value="LysR-type_TF_proteobact-type"/>
</dbReference>
<dbReference type="Pfam" id="PF00126">
    <property type="entry name" value="HTH_1"/>
    <property type="match status" value="1"/>
</dbReference>
<evidence type="ECO:0000256" key="3">
    <source>
        <dbReference type="ARBA" id="ARBA00023125"/>
    </source>
</evidence>
<evidence type="ECO:0000256" key="2">
    <source>
        <dbReference type="ARBA" id="ARBA00023015"/>
    </source>
</evidence>
<dbReference type="Gene3D" id="1.10.10.10">
    <property type="entry name" value="Winged helix-like DNA-binding domain superfamily/Winged helix DNA-binding domain"/>
    <property type="match status" value="1"/>
</dbReference>
<keyword evidence="6" id="KW-0614">Plasmid</keyword>
<dbReference type="PROSITE" id="PS50931">
    <property type="entry name" value="HTH_LYSR"/>
    <property type="match status" value="1"/>
</dbReference>
<dbReference type="Proteomes" id="UP001623290">
    <property type="component" value="Plasmid unnamed2"/>
</dbReference>
<dbReference type="SUPFAM" id="SSF46785">
    <property type="entry name" value="Winged helix' DNA-binding domain"/>
    <property type="match status" value="1"/>
</dbReference>
<keyword evidence="4" id="KW-0804">Transcription</keyword>
<protein>
    <submittedName>
        <fullName evidence="6">LysR family transcriptional regulator</fullName>
    </submittedName>
</protein>
<dbReference type="InterPro" id="IPR005119">
    <property type="entry name" value="LysR_subst-bd"/>
</dbReference>
<evidence type="ECO:0000256" key="1">
    <source>
        <dbReference type="ARBA" id="ARBA00009437"/>
    </source>
</evidence>
<dbReference type="InterPro" id="IPR036390">
    <property type="entry name" value="WH_DNA-bd_sf"/>
</dbReference>
<proteinExistence type="inferred from homology"/>